<dbReference type="InterPro" id="IPR035983">
    <property type="entry name" value="Hect_E3_ubiquitin_ligase"/>
</dbReference>
<name>A0ABY7F6W5_MYAAR</name>
<accession>A0ABY7F6W5</accession>
<organism evidence="4 5">
    <name type="scientific">Mya arenaria</name>
    <name type="common">Soft-shell clam</name>
    <dbReference type="NCBI Taxonomy" id="6604"/>
    <lineage>
        <taxon>Eukaryota</taxon>
        <taxon>Metazoa</taxon>
        <taxon>Spiralia</taxon>
        <taxon>Lophotrochozoa</taxon>
        <taxon>Mollusca</taxon>
        <taxon>Bivalvia</taxon>
        <taxon>Autobranchia</taxon>
        <taxon>Heteroconchia</taxon>
        <taxon>Euheterodonta</taxon>
        <taxon>Imparidentia</taxon>
        <taxon>Neoheterodontei</taxon>
        <taxon>Myida</taxon>
        <taxon>Myoidea</taxon>
        <taxon>Myidae</taxon>
        <taxon>Mya</taxon>
    </lineage>
</organism>
<dbReference type="Proteomes" id="UP001164746">
    <property type="component" value="Chromosome 9"/>
</dbReference>
<keyword evidence="1 2" id="KW-0833">Ubl conjugation pathway</keyword>
<dbReference type="Gene3D" id="3.90.1750.10">
    <property type="entry name" value="Hect, E3 ligase catalytic domains"/>
    <property type="match status" value="1"/>
</dbReference>
<proteinExistence type="predicted"/>
<comment type="caution">
    <text evidence="2">Lacks conserved residue(s) required for the propagation of feature annotation.</text>
</comment>
<sequence>MDKNQRSDYFRDMLYENFPKLKNGGGFKLLRSSARVALYAITMPPSGYSTNFLSDESGLGGAICYIRPMQEGLSLEQLMNVEPSDDCIKEQCKGCSQNIQIVGYVGKCSQVCQRMCEFDQIENHAATCGETNIGTTSFPSNTKTLSSTKSMSDVLEEKRQTIEGNEAQFSISVVRRLFIKTAMGQLMDSLDDYWMKPIRMAFIGEKGVDAGGLTREFFTLLFKTTTVYDADGFFTIDSQMLQQKKYCLLGKAILNGRPGPHALNKLLAGYILTGKEPNASDVQTEHIHGGDIQNASSETVLELFKNMLGFFKKLVFEEC</sequence>
<dbReference type="SUPFAM" id="SSF56204">
    <property type="entry name" value="Hect, E3 ligase catalytic domain"/>
    <property type="match status" value="1"/>
</dbReference>
<keyword evidence="5" id="KW-1185">Reference proteome</keyword>
<evidence type="ECO:0000259" key="3">
    <source>
        <dbReference type="PROSITE" id="PS50237"/>
    </source>
</evidence>
<evidence type="ECO:0000313" key="4">
    <source>
        <dbReference type="EMBL" id="WAR15041.1"/>
    </source>
</evidence>
<evidence type="ECO:0000313" key="5">
    <source>
        <dbReference type="Proteomes" id="UP001164746"/>
    </source>
</evidence>
<dbReference type="InterPro" id="IPR000569">
    <property type="entry name" value="HECT_dom"/>
</dbReference>
<reference evidence="4" key="1">
    <citation type="submission" date="2022-11" db="EMBL/GenBank/DDBJ databases">
        <title>Centuries of genome instability and evolution in soft-shell clam transmissible cancer (bioRxiv).</title>
        <authorList>
            <person name="Hart S.F.M."/>
            <person name="Yonemitsu M.A."/>
            <person name="Giersch R.M."/>
            <person name="Beal B.F."/>
            <person name="Arriagada G."/>
            <person name="Davis B.W."/>
            <person name="Ostrander E.A."/>
            <person name="Goff S.P."/>
            <person name="Metzger M.J."/>
        </authorList>
    </citation>
    <scope>NUCLEOTIDE SEQUENCE</scope>
    <source>
        <strain evidence="4">MELC-2E11</strain>
        <tissue evidence="4">Siphon/mantle</tissue>
    </source>
</reference>
<evidence type="ECO:0000256" key="2">
    <source>
        <dbReference type="PROSITE-ProRule" id="PRU00104"/>
    </source>
</evidence>
<feature type="domain" description="HECT" evidence="3">
    <location>
        <begin position="196"/>
        <end position="224"/>
    </location>
</feature>
<evidence type="ECO:0000256" key="1">
    <source>
        <dbReference type="ARBA" id="ARBA00022786"/>
    </source>
</evidence>
<dbReference type="EMBL" id="CP111020">
    <property type="protein sequence ID" value="WAR15041.1"/>
    <property type="molecule type" value="Genomic_DNA"/>
</dbReference>
<gene>
    <name evidence="4" type="ORF">MAR_005146</name>
</gene>
<protein>
    <recommendedName>
        <fullName evidence="3">HECT domain-containing protein</fullName>
    </recommendedName>
</protein>
<dbReference type="PROSITE" id="PS50237">
    <property type="entry name" value="HECT"/>
    <property type="match status" value="1"/>
</dbReference>